<proteinExistence type="predicted"/>
<gene>
    <name evidence="4" type="ORF">BDY17DRAFT_150175</name>
</gene>
<keyword evidence="2" id="KW-0472">Membrane</keyword>
<keyword evidence="1" id="KW-0143">Chaperone</keyword>
<dbReference type="EMBL" id="MU001635">
    <property type="protein sequence ID" value="KAF2483561.1"/>
    <property type="molecule type" value="Genomic_DNA"/>
</dbReference>
<dbReference type="GO" id="GO:0051787">
    <property type="term" value="F:misfolded protein binding"/>
    <property type="evidence" value="ECO:0007669"/>
    <property type="project" value="TreeGrafter"/>
</dbReference>
<accession>A0A6A6PV12</accession>
<keyword evidence="2" id="KW-0812">Transmembrane</keyword>
<dbReference type="PANTHER" id="PTHR44360">
    <property type="entry name" value="DNAJ HOMOLOG SUBFAMILY B MEMBER 9"/>
    <property type="match status" value="1"/>
</dbReference>
<name>A0A6A6PV12_9PEZI</name>
<sequence length="353" mass="39860">MPGGDFLSIAGWYFLPNIASGYLQQILYSIFIRAGDPKPQPGSPRYIRDRKRAHIFVILAYLLYTIYEADYQIRQTSDFYQALGVPHDVDEKALQSKFRRLTVQYHPDKATGPDKSQVEAVYVHLKLARDTLIDPAKRFAYDRFGFDSLQWRSCTTIRDFIFTGMQQTTGYYVASGSVLVLLGVLGYLQTGTFWRYLVMASLYVVEMHLMTRPTFPAVLTKVLNPLLSMTGWHPPLLPFQFLTLLRKISVTFFIALAQLGPLLLGAQAGQSGDGVSSQQLDRLDAVSKAADQEVSRMMGLEMSPYTTDPASMRELRSGLREWLVQNTIRNDPEVSRAVQGVLDRRRQGVEPAG</sequence>
<organism evidence="4 5">
    <name type="scientific">Neohortaea acidophila</name>
    <dbReference type="NCBI Taxonomy" id="245834"/>
    <lineage>
        <taxon>Eukaryota</taxon>
        <taxon>Fungi</taxon>
        <taxon>Dikarya</taxon>
        <taxon>Ascomycota</taxon>
        <taxon>Pezizomycotina</taxon>
        <taxon>Dothideomycetes</taxon>
        <taxon>Dothideomycetidae</taxon>
        <taxon>Mycosphaerellales</taxon>
        <taxon>Teratosphaeriaceae</taxon>
        <taxon>Neohortaea</taxon>
    </lineage>
</organism>
<dbReference type="AlphaFoldDB" id="A0A6A6PV12"/>
<dbReference type="InterPro" id="IPR051948">
    <property type="entry name" value="Hsp70_co-chaperone_J-domain"/>
</dbReference>
<reference evidence="4" key="1">
    <citation type="journal article" date="2020" name="Stud. Mycol.">
        <title>101 Dothideomycetes genomes: a test case for predicting lifestyles and emergence of pathogens.</title>
        <authorList>
            <person name="Haridas S."/>
            <person name="Albert R."/>
            <person name="Binder M."/>
            <person name="Bloem J."/>
            <person name="Labutti K."/>
            <person name="Salamov A."/>
            <person name="Andreopoulos B."/>
            <person name="Baker S."/>
            <person name="Barry K."/>
            <person name="Bills G."/>
            <person name="Bluhm B."/>
            <person name="Cannon C."/>
            <person name="Castanera R."/>
            <person name="Culley D."/>
            <person name="Daum C."/>
            <person name="Ezra D."/>
            <person name="Gonzalez J."/>
            <person name="Henrissat B."/>
            <person name="Kuo A."/>
            <person name="Liang C."/>
            <person name="Lipzen A."/>
            <person name="Lutzoni F."/>
            <person name="Magnuson J."/>
            <person name="Mondo S."/>
            <person name="Nolan M."/>
            <person name="Ohm R."/>
            <person name="Pangilinan J."/>
            <person name="Park H.-J."/>
            <person name="Ramirez L."/>
            <person name="Alfaro M."/>
            <person name="Sun H."/>
            <person name="Tritt A."/>
            <person name="Yoshinaga Y."/>
            <person name="Zwiers L.-H."/>
            <person name="Turgeon B."/>
            <person name="Goodwin S."/>
            <person name="Spatafora J."/>
            <person name="Crous P."/>
            <person name="Grigoriev I."/>
        </authorList>
    </citation>
    <scope>NUCLEOTIDE SEQUENCE</scope>
    <source>
        <strain evidence="4">CBS 113389</strain>
    </source>
</reference>
<evidence type="ECO:0000313" key="5">
    <source>
        <dbReference type="Proteomes" id="UP000799767"/>
    </source>
</evidence>
<evidence type="ECO:0000259" key="3">
    <source>
        <dbReference type="PROSITE" id="PS50076"/>
    </source>
</evidence>
<keyword evidence="2" id="KW-1133">Transmembrane helix</keyword>
<dbReference type="RefSeq" id="XP_033590131.1">
    <property type="nucleotide sequence ID" value="XM_033729616.1"/>
</dbReference>
<dbReference type="SUPFAM" id="SSF46565">
    <property type="entry name" value="Chaperone J-domain"/>
    <property type="match status" value="1"/>
</dbReference>
<evidence type="ECO:0000256" key="2">
    <source>
        <dbReference type="SAM" id="Phobius"/>
    </source>
</evidence>
<dbReference type="InterPro" id="IPR001623">
    <property type="entry name" value="DnaJ_domain"/>
</dbReference>
<feature type="domain" description="J" evidence="3">
    <location>
        <begin position="78"/>
        <end position="145"/>
    </location>
</feature>
<dbReference type="PANTHER" id="PTHR44360:SF1">
    <property type="entry name" value="DNAJ HOMOLOG SUBFAMILY B MEMBER 9"/>
    <property type="match status" value="1"/>
</dbReference>
<dbReference type="Pfam" id="PF00226">
    <property type="entry name" value="DnaJ"/>
    <property type="match status" value="1"/>
</dbReference>
<dbReference type="GO" id="GO:0036503">
    <property type="term" value="P:ERAD pathway"/>
    <property type="evidence" value="ECO:0007669"/>
    <property type="project" value="TreeGrafter"/>
</dbReference>
<protein>
    <recommendedName>
        <fullName evidence="3">J domain-containing protein</fullName>
    </recommendedName>
</protein>
<dbReference type="SMART" id="SM00271">
    <property type="entry name" value="DnaJ"/>
    <property type="match status" value="1"/>
</dbReference>
<feature type="transmembrane region" description="Helical" evidence="2">
    <location>
        <begin position="12"/>
        <end position="32"/>
    </location>
</feature>
<dbReference type="PRINTS" id="PR00625">
    <property type="entry name" value="JDOMAIN"/>
</dbReference>
<dbReference type="PROSITE" id="PS50076">
    <property type="entry name" value="DNAJ_2"/>
    <property type="match status" value="1"/>
</dbReference>
<dbReference type="OrthoDB" id="436519at2759"/>
<dbReference type="Proteomes" id="UP000799767">
    <property type="component" value="Unassembled WGS sequence"/>
</dbReference>
<dbReference type="Gene3D" id="1.10.287.110">
    <property type="entry name" value="DnaJ domain"/>
    <property type="match status" value="1"/>
</dbReference>
<keyword evidence="5" id="KW-1185">Reference proteome</keyword>
<evidence type="ECO:0000313" key="4">
    <source>
        <dbReference type="EMBL" id="KAF2483561.1"/>
    </source>
</evidence>
<dbReference type="InterPro" id="IPR036869">
    <property type="entry name" value="J_dom_sf"/>
</dbReference>
<dbReference type="GO" id="GO:0005783">
    <property type="term" value="C:endoplasmic reticulum"/>
    <property type="evidence" value="ECO:0007669"/>
    <property type="project" value="TreeGrafter"/>
</dbReference>
<dbReference type="GeneID" id="54470618"/>
<dbReference type="CDD" id="cd06257">
    <property type="entry name" value="DnaJ"/>
    <property type="match status" value="1"/>
</dbReference>
<feature type="transmembrane region" description="Helical" evidence="2">
    <location>
        <begin position="169"/>
        <end position="188"/>
    </location>
</feature>
<dbReference type="GO" id="GO:0051087">
    <property type="term" value="F:protein-folding chaperone binding"/>
    <property type="evidence" value="ECO:0007669"/>
    <property type="project" value="TreeGrafter"/>
</dbReference>
<evidence type="ECO:0000256" key="1">
    <source>
        <dbReference type="ARBA" id="ARBA00023186"/>
    </source>
</evidence>